<feature type="compositionally biased region" description="Basic and acidic residues" evidence="1">
    <location>
        <begin position="176"/>
        <end position="194"/>
    </location>
</feature>
<gene>
    <name evidence="3" type="ORF">OPKNFCMD_6104</name>
</gene>
<dbReference type="Pfam" id="PF10908">
    <property type="entry name" value="Tlde1_dom"/>
    <property type="match status" value="1"/>
</dbReference>
<feature type="compositionally biased region" description="Pro residues" evidence="1">
    <location>
        <begin position="164"/>
        <end position="175"/>
    </location>
</feature>
<accession>A0ABQ4R962</accession>
<dbReference type="InterPro" id="IPR021225">
    <property type="entry name" value="Tlde1_dom"/>
</dbReference>
<name>A0ABQ4R962_9HYPH</name>
<evidence type="ECO:0000256" key="1">
    <source>
        <dbReference type="SAM" id="MobiDB-lite"/>
    </source>
</evidence>
<protein>
    <recommendedName>
        <fullName evidence="2">Tlde1 domain-containing protein</fullName>
    </recommendedName>
</protein>
<dbReference type="EMBL" id="BPQH01000028">
    <property type="protein sequence ID" value="GJD53329.1"/>
    <property type="molecule type" value="Genomic_DNA"/>
</dbReference>
<dbReference type="InterPro" id="IPR005490">
    <property type="entry name" value="LD_TPept_cat_dom"/>
</dbReference>
<feature type="region of interest" description="Disordered" evidence="1">
    <location>
        <begin position="387"/>
        <end position="412"/>
    </location>
</feature>
<organism evidence="3 4">
    <name type="scientific">Methylobacterium crusticola</name>
    <dbReference type="NCBI Taxonomy" id="1697972"/>
    <lineage>
        <taxon>Bacteria</taxon>
        <taxon>Pseudomonadati</taxon>
        <taxon>Pseudomonadota</taxon>
        <taxon>Alphaproteobacteria</taxon>
        <taxon>Hyphomicrobiales</taxon>
        <taxon>Methylobacteriaceae</taxon>
        <taxon>Methylobacterium</taxon>
    </lineage>
</organism>
<feature type="compositionally biased region" description="Low complexity" evidence="1">
    <location>
        <begin position="104"/>
        <end position="114"/>
    </location>
</feature>
<evidence type="ECO:0000313" key="4">
    <source>
        <dbReference type="Proteomes" id="UP001055167"/>
    </source>
</evidence>
<feature type="compositionally biased region" description="Low complexity" evidence="1">
    <location>
        <begin position="65"/>
        <end position="80"/>
    </location>
</feature>
<feature type="region of interest" description="Disordered" evidence="1">
    <location>
        <begin position="65"/>
        <end position="207"/>
    </location>
</feature>
<evidence type="ECO:0000313" key="3">
    <source>
        <dbReference type="EMBL" id="GJD53329.1"/>
    </source>
</evidence>
<proteinExistence type="predicted"/>
<reference evidence="3" key="1">
    <citation type="journal article" date="2021" name="Front. Microbiol.">
        <title>Comprehensive Comparative Genomics and Phenotyping of Methylobacterium Species.</title>
        <authorList>
            <person name="Alessa O."/>
            <person name="Ogura Y."/>
            <person name="Fujitani Y."/>
            <person name="Takami H."/>
            <person name="Hayashi T."/>
            <person name="Sahin N."/>
            <person name="Tani A."/>
        </authorList>
    </citation>
    <scope>NUCLEOTIDE SEQUENCE</scope>
    <source>
        <strain evidence="3">KCTC 52305</strain>
    </source>
</reference>
<comment type="caution">
    <text evidence="3">The sequence shown here is derived from an EMBL/GenBank/DDBJ whole genome shotgun (WGS) entry which is preliminary data.</text>
</comment>
<evidence type="ECO:0000259" key="2">
    <source>
        <dbReference type="Pfam" id="PF10908"/>
    </source>
</evidence>
<dbReference type="CDD" id="cd16913">
    <property type="entry name" value="YkuD_like"/>
    <property type="match status" value="1"/>
</dbReference>
<reference evidence="3" key="2">
    <citation type="submission" date="2021-08" db="EMBL/GenBank/DDBJ databases">
        <authorList>
            <person name="Tani A."/>
            <person name="Ola A."/>
            <person name="Ogura Y."/>
            <person name="Katsura K."/>
            <person name="Hayashi T."/>
        </authorList>
    </citation>
    <scope>NUCLEOTIDE SEQUENCE</scope>
    <source>
        <strain evidence="3">KCTC 52305</strain>
    </source>
</reference>
<dbReference type="Proteomes" id="UP001055167">
    <property type="component" value="Unassembled WGS sequence"/>
</dbReference>
<keyword evidence="4" id="KW-1185">Reference proteome</keyword>
<feature type="compositionally biased region" description="Low complexity" evidence="1">
    <location>
        <begin position="195"/>
        <end position="207"/>
    </location>
</feature>
<feature type="domain" description="Tlde1" evidence="2">
    <location>
        <begin position="275"/>
        <end position="379"/>
    </location>
</feature>
<sequence length="412" mass="42125">MTSGHPSGDKQLAGVYMAHESLSSGDLAARAHPAGTRGRVPLAVAAATLGVALGGLWWANEGPTAPAGARRASAALAPAPAGGPGPVQDPLPAEGPGRSALLGPAAPEPIAREPASPEPATLPDATLPDAARPSAEVAPPPEDREPARSVDAQAAEPARLAQPLPQPVPLPVPRPPELRRPGLAEPARRAERQAARQARSVAAPASAEDTRSFFEKLFGTPDTAGPALAYSSLESPLVPVAPGRRLGPVPNPSGGGGTAIYDISARIVSMPNGEKLEAHSGLGDSMDDPRHVHVRMRGPTPPGTYDLTEREKTFHGVRALRLTPLGGSAAIHGRAGLLAHTYMLGPSGASNGCVSFRDYDRFLQAYLRGEVQRLVVVPGRGQDSLPVIANGGGPQPGRPDAGTVSASSASML</sequence>
<feature type="compositionally biased region" description="Low complexity" evidence="1">
    <location>
        <begin position="152"/>
        <end position="163"/>
    </location>
</feature>